<comment type="domain">
    <text evidence="9">The last Arg residue of the ACP-binding site is essential for the weak association between ACP/AcpP and FabH.</text>
</comment>
<evidence type="ECO:0000256" key="5">
    <source>
        <dbReference type="ARBA" id="ARBA00022832"/>
    </source>
</evidence>
<dbReference type="InterPro" id="IPR016039">
    <property type="entry name" value="Thiolase-like"/>
</dbReference>
<evidence type="ECO:0000259" key="11">
    <source>
        <dbReference type="Pfam" id="PF08545"/>
    </source>
</evidence>
<dbReference type="GO" id="GO:0044550">
    <property type="term" value="P:secondary metabolite biosynthetic process"/>
    <property type="evidence" value="ECO:0007669"/>
    <property type="project" value="TreeGrafter"/>
</dbReference>
<dbReference type="NCBIfam" id="TIGR00747">
    <property type="entry name" value="fabH"/>
    <property type="match status" value="1"/>
</dbReference>
<keyword evidence="4 9" id="KW-0808">Transferase</keyword>
<comment type="catalytic activity">
    <reaction evidence="9">
        <text>malonyl-[ACP] + acetyl-CoA + H(+) = 3-oxobutanoyl-[ACP] + CO2 + CoA</text>
        <dbReference type="Rhea" id="RHEA:12080"/>
        <dbReference type="Rhea" id="RHEA-COMP:9623"/>
        <dbReference type="Rhea" id="RHEA-COMP:9625"/>
        <dbReference type="ChEBI" id="CHEBI:15378"/>
        <dbReference type="ChEBI" id="CHEBI:16526"/>
        <dbReference type="ChEBI" id="CHEBI:57287"/>
        <dbReference type="ChEBI" id="CHEBI:57288"/>
        <dbReference type="ChEBI" id="CHEBI:78449"/>
        <dbReference type="ChEBI" id="CHEBI:78450"/>
        <dbReference type="EC" id="2.3.1.180"/>
    </reaction>
</comment>
<dbReference type="Gene3D" id="3.40.47.10">
    <property type="match status" value="1"/>
</dbReference>
<feature type="domain" description="Beta-ketoacyl-[acyl-carrier-protein] synthase III C-terminal" evidence="10">
    <location>
        <begin position="237"/>
        <end position="325"/>
    </location>
</feature>
<evidence type="ECO:0000256" key="3">
    <source>
        <dbReference type="ARBA" id="ARBA00022516"/>
    </source>
</evidence>
<evidence type="ECO:0000256" key="4">
    <source>
        <dbReference type="ARBA" id="ARBA00022679"/>
    </source>
</evidence>
<dbReference type="PANTHER" id="PTHR34069">
    <property type="entry name" value="3-OXOACYL-[ACYL-CARRIER-PROTEIN] SYNTHASE 3"/>
    <property type="match status" value="1"/>
</dbReference>
<comment type="subcellular location">
    <subcellularLocation>
        <location evidence="9">Cytoplasm</location>
    </subcellularLocation>
</comment>
<evidence type="ECO:0000259" key="10">
    <source>
        <dbReference type="Pfam" id="PF08541"/>
    </source>
</evidence>
<dbReference type="PANTHER" id="PTHR34069:SF2">
    <property type="entry name" value="BETA-KETOACYL-[ACYL-CARRIER-PROTEIN] SYNTHASE III"/>
    <property type="match status" value="1"/>
</dbReference>
<dbReference type="GO" id="GO:0033818">
    <property type="term" value="F:beta-ketoacyl-acyl-carrier-protein synthase III activity"/>
    <property type="evidence" value="ECO:0007669"/>
    <property type="project" value="UniProtKB-UniRule"/>
</dbReference>
<feature type="active site" evidence="9">
    <location>
        <position position="282"/>
    </location>
</feature>
<evidence type="ECO:0000256" key="8">
    <source>
        <dbReference type="ARBA" id="ARBA00023315"/>
    </source>
</evidence>
<keyword evidence="2 9" id="KW-0963">Cytoplasm</keyword>
<dbReference type="EMBL" id="WEGH01000004">
    <property type="protein sequence ID" value="MQY07866.1"/>
    <property type="molecule type" value="Genomic_DNA"/>
</dbReference>
<evidence type="ECO:0000313" key="12">
    <source>
        <dbReference type="EMBL" id="MQY07866.1"/>
    </source>
</evidence>
<reference evidence="12 13" key="1">
    <citation type="submission" date="2019-10" db="EMBL/GenBank/DDBJ databases">
        <title>Actinomadura rubteroloni sp. nov. and Actinomadura macrotermitis sp. nov., isolated from the gut of fungus growing-termite Macrotermes natalensis.</title>
        <authorList>
            <person name="Benndorf R."/>
            <person name="Martin K."/>
            <person name="Kuefner M."/>
            <person name="De Beer W."/>
            <person name="Kaster A.-K."/>
            <person name="Vollmers J."/>
            <person name="Poulsen M."/>
            <person name="Beemelmanns C."/>
        </authorList>
    </citation>
    <scope>NUCLEOTIDE SEQUENCE [LARGE SCALE GENOMIC DNA]</scope>
    <source>
        <strain evidence="12 13">RB68</strain>
    </source>
</reference>
<keyword evidence="7 9" id="KW-0275">Fatty acid biosynthesis</keyword>
<name>A0A7K0C3B1_9ACTN</name>
<keyword evidence="13" id="KW-1185">Reference proteome</keyword>
<comment type="function">
    <text evidence="9">Catalyzes the condensation reaction of fatty acid synthesis by the addition to an acyl acceptor of two carbons from malonyl-ACP. Catalyzes the first condensation reaction which initiates fatty acid synthesis and may therefore play a role in governing the total rate of fatty acid production. Possesses both acetoacetyl-ACP synthase and acetyl transacylase activities. Its substrate specificity determines the biosynthesis of branched-chain and/or straight-chain of fatty acids.</text>
</comment>
<comment type="similarity">
    <text evidence="1 9">Belongs to the thiolase-like superfamily. FabH family.</text>
</comment>
<sequence length="338" mass="34278">MVPRSASVRGVGGYLPPRMVGNDEFAARLDTSDEWIRSHLGIRSRRIAEKESTSDLAVKAGNCALESAGTGVDSLVLATTTPDHPVPASAPAVAARLGLGPVAAFDLNSACSSFVYALAVSASMIVAGLAERVLVIGADTATTLIDPADRLTSVIFGDGAGAVVLEAGDAADAGAVGPFVLGSDGGRGDLLVVPGGGSRQRKDLVPPQDGPFLRMEGRGVFDGAVAGMSATVGKVAAQAGWRPGDIDRLACHQANQRIIDAVGARLGLPPDRLLSNIEHVGNTSAASVPLLLAESSRRGRLAEGQRVVLAAFGAGLAWGAAALRWPGVRAVTEGVADG</sequence>
<evidence type="ECO:0000256" key="1">
    <source>
        <dbReference type="ARBA" id="ARBA00008642"/>
    </source>
</evidence>
<dbReference type="Proteomes" id="UP000487268">
    <property type="component" value="Unassembled WGS sequence"/>
</dbReference>
<protein>
    <recommendedName>
        <fullName evidence="9">Beta-ketoacyl-[acyl-carrier-protein] synthase III</fullName>
        <shortName evidence="9">Beta-ketoacyl-ACP synthase III</shortName>
        <shortName evidence="9">KAS III</shortName>
        <ecNumber evidence="9">2.3.1.180</ecNumber>
    </recommendedName>
    <alternativeName>
        <fullName evidence="9">3-oxoacyl-[acyl-carrier-protein] synthase 3</fullName>
    </alternativeName>
    <alternativeName>
        <fullName evidence="9">3-oxoacyl-[acyl-carrier-protein] synthase III</fullName>
    </alternativeName>
</protein>
<comment type="subunit">
    <text evidence="9">Homodimer.</text>
</comment>
<dbReference type="Pfam" id="PF08545">
    <property type="entry name" value="ACP_syn_III"/>
    <property type="match status" value="1"/>
</dbReference>
<dbReference type="InterPro" id="IPR004655">
    <property type="entry name" value="FabH"/>
</dbReference>
<dbReference type="UniPathway" id="UPA00094"/>
<feature type="active site" evidence="9">
    <location>
        <position position="111"/>
    </location>
</feature>
<feature type="active site" evidence="9">
    <location>
        <position position="252"/>
    </location>
</feature>
<dbReference type="RefSeq" id="WP_153538386.1">
    <property type="nucleotide sequence ID" value="NZ_WEGH01000004.1"/>
</dbReference>
<keyword evidence="8 9" id="KW-0012">Acyltransferase</keyword>
<dbReference type="GO" id="GO:0006633">
    <property type="term" value="P:fatty acid biosynthetic process"/>
    <property type="evidence" value="ECO:0007669"/>
    <property type="project" value="UniProtKB-UniRule"/>
</dbReference>
<keyword evidence="6 9" id="KW-0443">Lipid metabolism</keyword>
<evidence type="ECO:0000313" key="13">
    <source>
        <dbReference type="Proteomes" id="UP000487268"/>
    </source>
</evidence>
<dbReference type="GO" id="GO:0004315">
    <property type="term" value="F:3-oxoacyl-[acyl-carrier-protein] synthase activity"/>
    <property type="evidence" value="ECO:0007669"/>
    <property type="project" value="InterPro"/>
</dbReference>
<dbReference type="CDD" id="cd00830">
    <property type="entry name" value="KAS_III"/>
    <property type="match status" value="1"/>
</dbReference>
<dbReference type="InterPro" id="IPR013747">
    <property type="entry name" value="ACP_syn_III_C"/>
</dbReference>
<dbReference type="AlphaFoldDB" id="A0A7K0C3B1"/>
<dbReference type="HAMAP" id="MF_01815">
    <property type="entry name" value="FabH"/>
    <property type="match status" value="1"/>
</dbReference>
<keyword evidence="5 9" id="KW-0276">Fatty acid metabolism</keyword>
<dbReference type="GO" id="GO:0005737">
    <property type="term" value="C:cytoplasm"/>
    <property type="evidence" value="ECO:0007669"/>
    <property type="project" value="UniProtKB-SubCell"/>
</dbReference>
<dbReference type="InterPro" id="IPR013751">
    <property type="entry name" value="ACP_syn_III_N"/>
</dbReference>
<accession>A0A7K0C3B1</accession>
<evidence type="ECO:0000256" key="7">
    <source>
        <dbReference type="ARBA" id="ARBA00023160"/>
    </source>
</evidence>
<dbReference type="SUPFAM" id="SSF53901">
    <property type="entry name" value="Thiolase-like"/>
    <property type="match status" value="1"/>
</dbReference>
<feature type="region of interest" description="ACP-binding" evidence="9">
    <location>
        <begin position="253"/>
        <end position="257"/>
    </location>
</feature>
<dbReference type="EC" id="2.3.1.180" evidence="9"/>
<feature type="domain" description="Beta-ketoacyl-[acyl-carrier-protein] synthase III N-terminal" evidence="11">
    <location>
        <begin position="105"/>
        <end position="185"/>
    </location>
</feature>
<comment type="caution">
    <text evidence="12">The sequence shown here is derived from an EMBL/GenBank/DDBJ whole genome shotgun (WGS) entry which is preliminary data.</text>
</comment>
<dbReference type="OrthoDB" id="9815506at2"/>
<proteinExistence type="inferred from homology"/>
<evidence type="ECO:0000256" key="2">
    <source>
        <dbReference type="ARBA" id="ARBA00022490"/>
    </source>
</evidence>
<organism evidence="12 13">
    <name type="scientific">Actinomadura macrotermitis</name>
    <dbReference type="NCBI Taxonomy" id="2585200"/>
    <lineage>
        <taxon>Bacteria</taxon>
        <taxon>Bacillati</taxon>
        <taxon>Actinomycetota</taxon>
        <taxon>Actinomycetes</taxon>
        <taxon>Streptosporangiales</taxon>
        <taxon>Thermomonosporaceae</taxon>
        <taxon>Actinomadura</taxon>
    </lineage>
</organism>
<keyword evidence="9" id="KW-0511">Multifunctional enzyme</keyword>
<comment type="pathway">
    <text evidence="9">Lipid metabolism; fatty acid biosynthesis.</text>
</comment>
<keyword evidence="3 9" id="KW-0444">Lipid biosynthesis</keyword>
<gene>
    <name evidence="12" type="primary">fabH_5</name>
    <name evidence="9" type="synonym">fabH</name>
    <name evidence="12" type="ORF">ACRB68_59680</name>
</gene>
<evidence type="ECO:0000256" key="6">
    <source>
        <dbReference type="ARBA" id="ARBA00023098"/>
    </source>
</evidence>
<evidence type="ECO:0000256" key="9">
    <source>
        <dbReference type="HAMAP-Rule" id="MF_01815"/>
    </source>
</evidence>
<dbReference type="Pfam" id="PF08541">
    <property type="entry name" value="ACP_syn_III_C"/>
    <property type="match status" value="1"/>
</dbReference>
<dbReference type="NCBIfam" id="NF006829">
    <property type="entry name" value="PRK09352.1"/>
    <property type="match status" value="1"/>
</dbReference>